<dbReference type="Gene3D" id="2.180.10.10">
    <property type="entry name" value="RHS repeat-associated core"/>
    <property type="match status" value="1"/>
</dbReference>
<feature type="chain" id="PRO_5046371008" evidence="1">
    <location>
        <begin position="19"/>
        <end position="1233"/>
    </location>
</feature>
<dbReference type="InterPro" id="IPR055015">
    <property type="entry name" value="GCX_COOH"/>
</dbReference>
<dbReference type="PANTHER" id="PTHR32305">
    <property type="match status" value="1"/>
</dbReference>
<evidence type="ECO:0000313" key="3">
    <source>
        <dbReference type="EMBL" id="WYZ21872.1"/>
    </source>
</evidence>
<keyword evidence="4" id="KW-1185">Reference proteome</keyword>
<dbReference type="Proteomes" id="UP001623852">
    <property type="component" value="Chromosome"/>
</dbReference>
<dbReference type="NCBIfam" id="NF045639">
    <property type="entry name" value="GCX_COOH"/>
    <property type="match status" value="1"/>
</dbReference>
<dbReference type="InterPro" id="IPR045619">
    <property type="entry name" value="DUF6443"/>
</dbReference>
<proteinExistence type="predicted"/>
<accession>A0ABZ2UKI9</accession>
<feature type="domain" description="DUF6443" evidence="2">
    <location>
        <begin position="27"/>
        <end position="172"/>
    </location>
</feature>
<evidence type="ECO:0000259" key="2">
    <source>
        <dbReference type="Pfam" id="PF20041"/>
    </source>
</evidence>
<dbReference type="PANTHER" id="PTHR32305:SF15">
    <property type="entry name" value="PROTEIN RHSA-RELATED"/>
    <property type="match status" value="1"/>
</dbReference>
<evidence type="ECO:0000313" key="4">
    <source>
        <dbReference type="Proteomes" id="UP001623852"/>
    </source>
</evidence>
<dbReference type="RefSeq" id="WP_406845478.1">
    <property type="nucleotide sequence ID" value="NZ_CP150845.1"/>
</dbReference>
<protein>
    <submittedName>
        <fullName evidence="3">DUF6443 domain-containing protein</fullName>
    </submittedName>
</protein>
<keyword evidence="1" id="KW-0732">Signal</keyword>
<reference evidence="3 4" key="1">
    <citation type="submission" date="2024-03" db="EMBL/GenBank/DDBJ databases">
        <title>Flavobacterium soyae.</title>
        <authorList>
            <person name="Zheng W."/>
        </authorList>
    </citation>
    <scope>NUCLEOTIDE SEQUENCE [LARGE SCALE GENOMIC DNA]</scope>
    <source>
        <strain evidence="3 4">55</strain>
    </source>
</reference>
<dbReference type="InterPro" id="IPR022385">
    <property type="entry name" value="Rhs_assc_core"/>
</dbReference>
<dbReference type="Pfam" id="PF20041">
    <property type="entry name" value="DUF6443"/>
    <property type="match status" value="1"/>
</dbReference>
<name>A0ABZ2UKI9_9FLAO</name>
<dbReference type="InterPro" id="IPR050708">
    <property type="entry name" value="T6SS_VgrG/RHS"/>
</dbReference>
<sequence length="1233" mass="135704">MKNLIQFLLVLFPFMAISQTQTENYIKTVTYKKPSLVKIVAPTISEASQNVTYFDGLGRPIQQIAGQQSKSGNDIITHIAYDGFGRQTLEYLPFKSSNTNMTYDTAAEANVLSYYKTPSLAITGNSAMEATDYPFSQKELEASPLNRILKQAAPGNDWRSGSGHEIKMSYQTNIADEVKLFTALTAWDAASGLYKIAFVNSGSYTANELYKTVTYDENTAAVPSEANGSTVEFKNKEGQAVLKRTYAAVGTGTVNQKHDTYYVYDIYGNLTYVIPPKAVDLIGSTVSTEIDITSAAVVTSSSGTLNLTAFNSIRLLPGFHAQSGSTFSAVIDNGNQTVLDNLCYQYKYDHRNRLVEKKLPGKQWEFIVYDKLDRVVATGPANSPFSDLSTVGWIITKYDAFSRPVYTGWATAAAATPAGRITLQNAQNSPSLTQLNETKQTTGTLDNIAAYYSNTVEPKTFKLLTVNYYDNYTFPSTPVITVPTDVETQTVLTTAQIKGLAAASWTRVPTTSTAALGETTATFYDSKARPIRIYKTNHLGGYTYTDNKLDFSGKSEYNITRHKRTAADTELMTKDVFTYSAQDRLLIQTHQINSGAIELIASNTYDELGQLISKKVGNTEALPTQNIHYTYNIRGWLTTINDITSLTKPNDPKDLFAFRINYNTIPSGIPDVKALYNGNIAETQWISTSEATPVIRAYGYKYDNLNRLKEGVYKKGTVLSAYNETLWYDKNGNITALTRNGNSETTQQIDNLIYTYANNNNTNTLMKVADSSNKTLGFVDSAANTVDDYSYDANGNMTKDNNKNITAITYNHLNLPTKITFAATGNIAYIYNAAGEKVQKIVTNVSPANITTTDYLGGYQYKADCQTCSPLLKFFPTTEGYVEAVTASSFKYIYQYKDHLGNVRLSYDKTLAIQDENHYYPFGLKQIGYGAPIVSSSYKYKYNGKELQDELGLNMYDYGARNYDPALGRWMNIDPLAEQMRRWSPYNYCFDNPMHFVDPDGMGPLDWIKNISTGEYTWNNNVTKESETPEGYSYVGKEDSSIVKDIGWVGTYQSPSTTKTGFVASDYEQQGGVTMSAVHMTTVTAEANISVNANVTTSISSDGQLSKTFNGIDIGIGVKGTATGTDNVEVTGMATTTFGGKDYGTGLQGPDGSKSLIQQTGPARANSISGDIFIPASDIYAEKGPKIFPGANVSGAWQNVRDDGSGSVPVTGRIDQSAKTYNFQYSPYTPIKH</sequence>
<dbReference type="NCBIfam" id="TIGR03696">
    <property type="entry name" value="Rhs_assc_core"/>
    <property type="match status" value="1"/>
</dbReference>
<dbReference type="EMBL" id="CP150845">
    <property type="protein sequence ID" value="WYZ21872.1"/>
    <property type="molecule type" value="Genomic_DNA"/>
</dbReference>
<evidence type="ECO:0000256" key="1">
    <source>
        <dbReference type="SAM" id="SignalP"/>
    </source>
</evidence>
<gene>
    <name evidence="3" type="ORF">AABD74_10500</name>
</gene>
<organism evidence="3 4">
    <name type="scientific">Flavobacterium soyae</name>
    <dbReference type="NCBI Taxonomy" id="2903098"/>
    <lineage>
        <taxon>Bacteria</taxon>
        <taxon>Pseudomonadati</taxon>
        <taxon>Bacteroidota</taxon>
        <taxon>Flavobacteriia</taxon>
        <taxon>Flavobacteriales</taxon>
        <taxon>Flavobacteriaceae</taxon>
        <taxon>Flavobacterium</taxon>
    </lineage>
</organism>
<feature type="signal peptide" evidence="1">
    <location>
        <begin position="1"/>
        <end position="18"/>
    </location>
</feature>